<evidence type="ECO:0000313" key="1">
    <source>
        <dbReference type="EMBL" id="GEN57171.1"/>
    </source>
</evidence>
<evidence type="ECO:0000313" key="2">
    <source>
        <dbReference type="Proteomes" id="UP000321400"/>
    </source>
</evidence>
<evidence type="ECO:0008006" key="3">
    <source>
        <dbReference type="Google" id="ProtNLM"/>
    </source>
</evidence>
<dbReference type="AlphaFoldDB" id="A0A511X2M7"/>
<dbReference type="CDD" id="cd00298">
    <property type="entry name" value="ACD_sHsps_p23-like"/>
    <property type="match status" value="1"/>
</dbReference>
<dbReference type="SUPFAM" id="SSF49764">
    <property type="entry name" value="HSP20-like chaperones"/>
    <property type="match status" value="1"/>
</dbReference>
<name>A0A511X2M7_9BACI</name>
<dbReference type="InterPro" id="IPR008978">
    <property type="entry name" value="HSP20-like_chaperone"/>
</dbReference>
<reference evidence="1 2" key="1">
    <citation type="submission" date="2019-07" db="EMBL/GenBank/DDBJ databases">
        <title>Whole genome shotgun sequence of Halolactibacillus alkaliphilus NBRC 103919.</title>
        <authorList>
            <person name="Hosoyama A."/>
            <person name="Uohara A."/>
            <person name="Ohji S."/>
            <person name="Ichikawa N."/>
        </authorList>
    </citation>
    <scope>NUCLEOTIDE SEQUENCE [LARGE SCALE GENOMIC DNA]</scope>
    <source>
        <strain evidence="1 2">NBRC 103919</strain>
    </source>
</reference>
<proteinExistence type="predicted"/>
<comment type="caution">
    <text evidence="1">The sequence shown here is derived from an EMBL/GenBank/DDBJ whole genome shotgun (WGS) entry which is preliminary data.</text>
</comment>
<accession>A0A511X2M7</accession>
<dbReference type="Proteomes" id="UP000321400">
    <property type="component" value="Unassembled WGS sequence"/>
</dbReference>
<organism evidence="1 2">
    <name type="scientific">Halolactibacillus alkaliphilus</name>
    <dbReference type="NCBI Taxonomy" id="442899"/>
    <lineage>
        <taxon>Bacteria</taxon>
        <taxon>Bacillati</taxon>
        <taxon>Bacillota</taxon>
        <taxon>Bacilli</taxon>
        <taxon>Bacillales</taxon>
        <taxon>Bacillaceae</taxon>
        <taxon>Halolactibacillus</taxon>
    </lineage>
</organism>
<protein>
    <recommendedName>
        <fullName evidence="3">SHSP domain-containing protein</fullName>
    </recommendedName>
</protein>
<dbReference type="OrthoDB" id="9811615at2"/>
<dbReference type="Gene3D" id="2.60.40.790">
    <property type="match status" value="1"/>
</dbReference>
<dbReference type="EMBL" id="BJYE01000020">
    <property type="protein sequence ID" value="GEN57171.1"/>
    <property type="molecule type" value="Genomic_DNA"/>
</dbReference>
<dbReference type="RefSeq" id="WP_089802394.1">
    <property type="nucleotide sequence ID" value="NZ_BJYE01000020.1"/>
</dbReference>
<gene>
    <name evidence="1" type="ORF">HAL01_16350</name>
</gene>
<keyword evidence="2" id="KW-1185">Reference proteome</keyword>
<sequence length="107" mass="12477">MSFFKKSSESLFPLVNIYEDHDYFYFYIYLPDHNCATLKIICHHSEVIFTGKLTLPKAPKALYKEVYSTPIYRKFTLPSPIIEKVIATVHTEIGREYVIKKASSIHT</sequence>